<feature type="compositionally biased region" description="Polar residues" evidence="1">
    <location>
        <begin position="1"/>
        <end position="16"/>
    </location>
</feature>
<dbReference type="EMBL" id="SRPO01001124">
    <property type="protein sequence ID" value="KAG5925571.1"/>
    <property type="molecule type" value="Genomic_DNA"/>
</dbReference>
<evidence type="ECO:0000313" key="2">
    <source>
        <dbReference type="EMBL" id="KAG5925571.1"/>
    </source>
</evidence>
<dbReference type="AlphaFoldDB" id="A0A9P7LY75"/>
<organism evidence="2 3">
    <name type="scientific">Claviceps pazoutovae</name>
    <dbReference type="NCBI Taxonomy" id="1649127"/>
    <lineage>
        <taxon>Eukaryota</taxon>
        <taxon>Fungi</taxon>
        <taxon>Dikarya</taxon>
        <taxon>Ascomycota</taxon>
        <taxon>Pezizomycotina</taxon>
        <taxon>Sordariomycetes</taxon>
        <taxon>Hypocreomycetidae</taxon>
        <taxon>Hypocreales</taxon>
        <taxon>Clavicipitaceae</taxon>
        <taxon>Claviceps</taxon>
    </lineage>
</organism>
<feature type="compositionally biased region" description="Basic residues" evidence="1">
    <location>
        <begin position="44"/>
        <end position="53"/>
    </location>
</feature>
<feature type="non-terminal residue" evidence="2">
    <location>
        <position position="80"/>
    </location>
</feature>
<dbReference type="Proteomes" id="UP000706124">
    <property type="component" value="Unassembled WGS sequence"/>
</dbReference>
<keyword evidence="3" id="KW-1185">Reference proteome</keyword>
<sequence length="80" mass="8518">TPSLRTSNILSGSTASAARGRPGRQAADPRPVRPAHARLGLGHNARRVVRRRRDGVGTHRPCLSGGSPAGCLPRPRHLCR</sequence>
<reference evidence="2 3" key="1">
    <citation type="journal article" date="2020" name="bioRxiv">
        <title>Whole genome comparisons of ergot fungi reveals the divergence and evolution of species within the genus Claviceps are the result of varying mechanisms driving genome evolution and host range expansion.</title>
        <authorList>
            <person name="Wyka S.A."/>
            <person name="Mondo S.J."/>
            <person name="Liu M."/>
            <person name="Dettman J."/>
            <person name="Nalam V."/>
            <person name="Broders K.D."/>
        </authorList>
    </citation>
    <scope>NUCLEOTIDE SEQUENCE [LARGE SCALE GENOMIC DNA]</scope>
    <source>
        <strain evidence="2 3">CCC 1485</strain>
    </source>
</reference>
<name>A0A9P7LY75_9HYPO</name>
<protein>
    <submittedName>
        <fullName evidence="2">Uncharacterized protein</fullName>
    </submittedName>
</protein>
<feature type="non-terminal residue" evidence="2">
    <location>
        <position position="1"/>
    </location>
</feature>
<gene>
    <name evidence="2" type="ORF">E4U60_000472</name>
</gene>
<proteinExistence type="predicted"/>
<evidence type="ECO:0000313" key="3">
    <source>
        <dbReference type="Proteomes" id="UP000706124"/>
    </source>
</evidence>
<evidence type="ECO:0000256" key="1">
    <source>
        <dbReference type="SAM" id="MobiDB-lite"/>
    </source>
</evidence>
<feature type="region of interest" description="Disordered" evidence="1">
    <location>
        <begin position="1"/>
        <end position="80"/>
    </location>
</feature>
<comment type="caution">
    <text evidence="2">The sequence shown here is derived from an EMBL/GenBank/DDBJ whole genome shotgun (WGS) entry which is preliminary data.</text>
</comment>
<accession>A0A9P7LY75</accession>